<feature type="DNA-binding region" description="H-T-H motif" evidence="2">
    <location>
        <begin position="32"/>
        <end position="51"/>
    </location>
</feature>
<dbReference type="EMBL" id="WHNZ01000030">
    <property type="protein sequence ID" value="NOV01283.1"/>
    <property type="molecule type" value="Genomic_DNA"/>
</dbReference>
<dbReference type="PRINTS" id="PR00455">
    <property type="entry name" value="HTHTETR"/>
</dbReference>
<evidence type="ECO:0000256" key="2">
    <source>
        <dbReference type="PROSITE-ProRule" id="PRU00335"/>
    </source>
</evidence>
<dbReference type="Pfam" id="PF21303">
    <property type="entry name" value="TetR_C_39"/>
    <property type="match status" value="1"/>
</dbReference>
<feature type="domain" description="HTH tetR-type" evidence="3">
    <location>
        <begin position="9"/>
        <end position="69"/>
    </location>
</feature>
<sequence>MPRISKDPEVRKNEILDVAMELFKVNGFERTSVSDIVKKMGVAQGTFYYYFKSKEEVVNAACERTLFSRLADVQSTTKNTSLTALEKLYKIIVDAIPTPQEQTVLDYLHDASNITLHQKWKVAELTALIPYVAEIVRQGVHAGEFTVKHPEEAAEFLLVGTAFWLDNGVFKWSEEELTIKRAAVRSIFERLLGGNGIY</sequence>
<keyword evidence="1 2" id="KW-0238">DNA-binding</keyword>
<dbReference type="RefSeq" id="WP_171684109.1">
    <property type="nucleotide sequence ID" value="NZ_WHNZ01000030.1"/>
</dbReference>
<dbReference type="PANTHER" id="PTHR30055">
    <property type="entry name" value="HTH-TYPE TRANSCRIPTIONAL REGULATOR RUTR"/>
    <property type="match status" value="1"/>
</dbReference>
<evidence type="ECO:0000256" key="1">
    <source>
        <dbReference type="ARBA" id="ARBA00023125"/>
    </source>
</evidence>
<dbReference type="InterPro" id="IPR023772">
    <property type="entry name" value="DNA-bd_HTH_TetR-type_CS"/>
</dbReference>
<dbReference type="InterPro" id="IPR049149">
    <property type="entry name" value="TetR/AcrR_C"/>
</dbReference>
<dbReference type="PROSITE" id="PS50977">
    <property type="entry name" value="HTH_TETR_2"/>
    <property type="match status" value="1"/>
</dbReference>
<dbReference type="Pfam" id="PF00440">
    <property type="entry name" value="TetR_N"/>
    <property type="match status" value="1"/>
</dbReference>
<proteinExistence type="predicted"/>
<gene>
    <name evidence="4" type="ORF">GC097_14800</name>
</gene>
<dbReference type="InterPro" id="IPR001647">
    <property type="entry name" value="HTH_TetR"/>
</dbReference>
<dbReference type="Proteomes" id="UP000618579">
    <property type="component" value="Unassembled WGS sequence"/>
</dbReference>
<accession>A0ABX1ZNW6</accession>
<dbReference type="PROSITE" id="PS01081">
    <property type="entry name" value="HTH_TETR_1"/>
    <property type="match status" value="1"/>
</dbReference>
<dbReference type="InterPro" id="IPR009057">
    <property type="entry name" value="Homeodomain-like_sf"/>
</dbReference>
<dbReference type="SUPFAM" id="SSF46689">
    <property type="entry name" value="Homeodomain-like"/>
    <property type="match status" value="1"/>
</dbReference>
<dbReference type="InterPro" id="IPR050109">
    <property type="entry name" value="HTH-type_TetR-like_transc_reg"/>
</dbReference>
<dbReference type="PANTHER" id="PTHR30055:SF222">
    <property type="entry name" value="REGULATORY PROTEIN"/>
    <property type="match status" value="1"/>
</dbReference>
<evidence type="ECO:0000313" key="5">
    <source>
        <dbReference type="Proteomes" id="UP000618579"/>
    </source>
</evidence>
<keyword evidence="5" id="KW-1185">Reference proteome</keyword>
<evidence type="ECO:0000313" key="4">
    <source>
        <dbReference type="EMBL" id="NOV01283.1"/>
    </source>
</evidence>
<organism evidence="4 5">
    <name type="scientific">Paenibacillus planticolens</name>
    <dbReference type="NCBI Taxonomy" id="2654976"/>
    <lineage>
        <taxon>Bacteria</taxon>
        <taxon>Bacillati</taxon>
        <taxon>Bacillota</taxon>
        <taxon>Bacilli</taxon>
        <taxon>Bacillales</taxon>
        <taxon>Paenibacillaceae</taxon>
        <taxon>Paenibacillus</taxon>
    </lineage>
</organism>
<dbReference type="Gene3D" id="1.10.357.10">
    <property type="entry name" value="Tetracycline Repressor, domain 2"/>
    <property type="match status" value="1"/>
</dbReference>
<name>A0ABX1ZNW6_9BACL</name>
<protein>
    <submittedName>
        <fullName evidence="4">TetR family transcriptional regulator</fullName>
    </submittedName>
</protein>
<reference evidence="4 5" key="1">
    <citation type="submission" date="2019-10" db="EMBL/GenBank/DDBJ databases">
        <title>Description of Paenibacillus pedi sp. nov.</title>
        <authorList>
            <person name="Carlier A."/>
            <person name="Qi S."/>
        </authorList>
    </citation>
    <scope>NUCLEOTIDE SEQUENCE [LARGE SCALE GENOMIC DNA]</scope>
    <source>
        <strain evidence="4 5">LMG 31457</strain>
    </source>
</reference>
<comment type="caution">
    <text evidence="4">The sequence shown here is derived from an EMBL/GenBank/DDBJ whole genome shotgun (WGS) entry which is preliminary data.</text>
</comment>
<evidence type="ECO:0000259" key="3">
    <source>
        <dbReference type="PROSITE" id="PS50977"/>
    </source>
</evidence>